<feature type="signal peptide" evidence="1">
    <location>
        <begin position="1"/>
        <end position="21"/>
    </location>
</feature>
<dbReference type="AlphaFoldDB" id="A0A1G8YGZ3"/>
<dbReference type="SUPFAM" id="SSF56935">
    <property type="entry name" value="Porins"/>
    <property type="match status" value="1"/>
</dbReference>
<dbReference type="STRING" id="1128970.SAMN04487935_2315"/>
<evidence type="ECO:0000313" key="3">
    <source>
        <dbReference type="Proteomes" id="UP000199580"/>
    </source>
</evidence>
<dbReference type="OrthoDB" id="1198767at2"/>
<dbReference type="RefSeq" id="WP_091395472.1">
    <property type="nucleotide sequence ID" value="NZ_BKAI01000006.1"/>
</dbReference>
<accession>A0A1G8YGZ3</accession>
<evidence type="ECO:0000256" key="1">
    <source>
        <dbReference type="SAM" id="SignalP"/>
    </source>
</evidence>
<protein>
    <submittedName>
        <fullName evidence="2">Uncharacterized protein</fullName>
    </submittedName>
</protein>
<name>A0A1G8YGZ3_9FLAO</name>
<reference evidence="2 3" key="1">
    <citation type="submission" date="2016-10" db="EMBL/GenBank/DDBJ databases">
        <authorList>
            <person name="de Groot N.N."/>
        </authorList>
    </citation>
    <scope>NUCLEOTIDE SEQUENCE [LARGE SCALE GENOMIC DNA]</scope>
    <source>
        <strain evidence="2 3">CGMCC 1.10076</strain>
    </source>
</reference>
<keyword evidence="3" id="KW-1185">Reference proteome</keyword>
<keyword evidence="1" id="KW-0732">Signal</keyword>
<feature type="chain" id="PRO_5011644066" evidence="1">
    <location>
        <begin position="22"/>
        <end position="330"/>
    </location>
</feature>
<proteinExistence type="predicted"/>
<evidence type="ECO:0000313" key="2">
    <source>
        <dbReference type="EMBL" id="SDK01674.1"/>
    </source>
</evidence>
<dbReference type="Proteomes" id="UP000199580">
    <property type="component" value="Unassembled WGS sequence"/>
</dbReference>
<organism evidence="2 3">
    <name type="scientific">Flavobacterium noncentrifugens</name>
    <dbReference type="NCBI Taxonomy" id="1128970"/>
    <lineage>
        <taxon>Bacteria</taxon>
        <taxon>Pseudomonadati</taxon>
        <taxon>Bacteroidota</taxon>
        <taxon>Flavobacteriia</taxon>
        <taxon>Flavobacteriales</taxon>
        <taxon>Flavobacteriaceae</taxon>
        <taxon>Flavobacterium</taxon>
    </lineage>
</organism>
<dbReference type="EMBL" id="FNEZ01000003">
    <property type="protein sequence ID" value="SDK01674.1"/>
    <property type="molecule type" value="Genomic_DNA"/>
</dbReference>
<gene>
    <name evidence="2" type="ORF">SAMN04487935_2315</name>
</gene>
<sequence>MTLRFYTLLLVVVLCSSCATLFNNKHYVLDVDALQDNSTVKVYDSVYRLPAKILVTRSKANLPVVLESDGKQKTFELKAEPSRKFVLGNLPFIYLWPVSYGIDYTNHNRFYYGQHIKLDINDTTAVLKYGFLRNSTDAFNRYFNDPYRGKKGQINFAFGFPVASGVYNQSSYQNKSTFSLSGIKAGFDYFYSDRKFLNLSGQVLMSDTGFLPVDHFESYTDTYSYYISLTDNFTHKRFTFGYGLHYSLNELKVVEEFPVPEGLETAIPSVTTYYKNYALGVNVNGYFRFYKDFHVGIVYRPDIYLVKPEAKFNYGHAISGEIIWKIRLKK</sequence>